<comment type="caution">
    <text evidence="1">The sequence shown here is derived from an EMBL/GenBank/DDBJ whole genome shotgun (WGS) entry which is preliminary data.</text>
</comment>
<dbReference type="Proteomes" id="UP000720189">
    <property type="component" value="Unassembled WGS sequence"/>
</dbReference>
<dbReference type="AlphaFoldDB" id="A0A9P9GLF5"/>
<evidence type="ECO:0000313" key="1">
    <source>
        <dbReference type="EMBL" id="KAH7240129.1"/>
    </source>
</evidence>
<dbReference type="Gene3D" id="1.10.510.10">
    <property type="entry name" value="Transferase(Phosphotransferase) domain 1"/>
    <property type="match status" value="1"/>
</dbReference>
<dbReference type="EMBL" id="JAGMUX010000014">
    <property type="protein sequence ID" value="KAH7240129.1"/>
    <property type="molecule type" value="Genomic_DNA"/>
</dbReference>
<name>A0A9P9GLF5_FUSRE</name>
<dbReference type="OrthoDB" id="4062651at2759"/>
<dbReference type="RefSeq" id="XP_046045923.1">
    <property type="nucleotide sequence ID" value="XM_046200697.1"/>
</dbReference>
<dbReference type="GeneID" id="70230651"/>
<evidence type="ECO:0008006" key="3">
    <source>
        <dbReference type="Google" id="ProtNLM"/>
    </source>
</evidence>
<dbReference type="SUPFAM" id="SSF56112">
    <property type="entry name" value="Protein kinase-like (PK-like)"/>
    <property type="match status" value="1"/>
</dbReference>
<evidence type="ECO:0000313" key="2">
    <source>
        <dbReference type="Proteomes" id="UP000720189"/>
    </source>
</evidence>
<organism evidence="1 2">
    <name type="scientific">Fusarium redolens</name>
    <dbReference type="NCBI Taxonomy" id="48865"/>
    <lineage>
        <taxon>Eukaryota</taxon>
        <taxon>Fungi</taxon>
        <taxon>Dikarya</taxon>
        <taxon>Ascomycota</taxon>
        <taxon>Pezizomycotina</taxon>
        <taxon>Sordariomycetes</taxon>
        <taxon>Hypocreomycetidae</taxon>
        <taxon>Hypocreales</taxon>
        <taxon>Nectriaceae</taxon>
        <taxon>Fusarium</taxon>
        <taxon>Fusarium redolens species complex</taxon>
    </lineage>
</organism>
<protein>
    <recommendedName>
        <fullName evidence="3">Protein kinase domain-containing protein</fullName>
    </recommendedName>
</protein>
<accession>A0A9P9GLF5</accession>
<reference evidence="1" key="1">
    <citation type="journal article" date="2021" name="Nat. Commun.">
        <title>Genetic determinants of endophytism in the Arabidopsis root mycobiome.</title>
        <authorList>
            <person name="Mesny F."/>
            <person name="Miyauchi S."/>
            <person name="Thiergart T."/>
            <person name="Pickel B."/>
            <person name="Atanasova L."/>
            <person name="Karlsson M."/>
            <person name="Huettel B."/>
            <person name="Barry K.W."/>
            <person name="Haridas S."/>
            <person name="Chen C."/>
            <person name="Bauer D."/>
            <person name="Andreopoulos W."/>
            <person name="Pangilinan J."/>
            <person name="LaButti K."/>
            <person name="Riley R."/>
            <person name="Lipzen A."/>
            <person name="Clum A."/>
            <person name="Drula E."/>
            <person name="Henrissat B."/>
            <person name="Kohler A."/>
            <person name="Grigoriev I.V."/>
            <person name="Martin F.M."/>
            <person name="Hacquard S."/>
        </authorList>
    </citation>
    <scope>NUCLEOTIDE SEQUENCE</scope>
    <source>
        <strain evidence="1">MPI-CAGE-AT-0023</strain>
    </source>
</reference>
<proteinExistence type="predicted"/>
<keyword evidence="2" id="KW-1185">Reference proteome</keyword>
<gene>
    <name evidence="1" type="ORF">BKA55DRAFT_706620</name>
</gene>
<dbReference type="InterPro" id="IPR011009">
    <property type="entry name" value="Kinase-like_dom_sf"/>
</dbReference>
<sequence length="306" mass="35314">MDEELESEDPAIEYLQKHIDNLVPDVFKIRVSPQGVLTSNSTDQKDDNTLCPYRPPLEATERPDGIEVIPRSDLEELDRLGSLVDLIIVDELEGRCVGFTTEYIPGGTLEEKKSRTFKLKWLTQLITVIDELNLNLGIAHQDVAPRNLLINEATDSIMIFDFNFSIRSEEPSYSEARNDIKGEQHVLEIEQKDWAQHPDVQLDRPVSEFREVLREWSKKRHAGKQITAYKNAPNFIDWPDTPELPSFEVVIYYGGKPTTELQVRWSTERKMRLEQSKTVLNWQRPPQSKLKPGDRILETGEFITRA</sequence>